<keyword evidence="2" id="KW-1185">Reference proteome</keyword>
<proteinExistence type="predicted"/>
<gene>
    <name evidence="1" type="ORF">EVAR_89658_1</name>
</gene>
<evidence type="ECO:0000313" key="1">
    <source>
        <dbReference type="EMBL" id="GBP72562.1"/>
    </source>
</evidence>
<organism evidence="1 2">
    <name type="scientific">Eumeta variegata</name>
    <name type="common">Bagworm moth</name>
    <name type="synonym">Eumeta japonica</name>
    <dbReference type="NCBI Taxonomy" id="151549"/>
    <lineage>
        <taxon>Eukaryota</taxon>
        <taxon>Metazoa</taxon>
        <taxon>Ecdysozoa</taxon>
        <taxon>Arthropoda</taxon>
        <taxon>Hexapoda</taxon>
        <taxon>Insecta</taxon>
        <taxon>Pterygota</taxon>
        <taxon>Neoptera</taxon>
        <taxon>Endopterygota</taxon>
        <taxon>Lepidoptera</taxon>
        <taxon>Glossata</taxon>
        <taxon>Ditrysia</taxon>
        <taxon>Tineoidea</taxon>
        <taxon>Psychidae</taxon>
        <taxon>Oiketicinae</taxon>
        <taxon>Eumeta</taxon>
    </lineage>
</organism>
<dbReference type="Proteomes" id="UP000299102">
    <property type="component" value="Unassembled WGS sequence"/>
</dbReference>
<name>A0A4C1YCJ6_EUMVA</name>
<dbReference type="EMBL" id="BGZK01001150">
    <property type="protein sequence ID" value="GBP72562.1"/>
    <property type="molecule type" value="Genomic_DNA"/>
</dbReference>
<protein>
    <submittedName>
        <fullName evidence="1">Uncharacterized protein</fullName>
    </submittedName>
</protein>
<evidence type="ECO:0000313" key="2">
    <source>
        <dbReference type="Proteomes" id="UP000299102"/>
    </source>
</evidence>
<comment type="caution">
    <text evidence="1">The sequence shown here is derived from an EMBL/GenBank/DDBJ whole genome shotgun (WGS) entry which is preliminary data.</text>
</comment>
<accession>A0A4C1YCJ6</accession>
<reference evidence="1 2" key="1">
    <citation type="journal article" date="2019" name="Commun. Biol.">
        <title>The bagworm genome reveals a unique fibroin gene that provides high tensile strength.</title>
        <authorList>
            <person name="Kono N."/>
            <person name="Nakamura H."/>
            <person name="Ohtoshi R."/>
            <person name="Tomita M."/>
            <person name="Numata K."/>
            <person name="Arakawa K."/>
        </authorList>
    </citation>
    <scope>NUCLEOTIDE SEQUENCE [LARGE SCALE GENOMIC DNA]</scope>
</reference>
<dbReference type="AlphaFoldDB" id="A0A4C1YCJ6"/>
<sequence>MASPLAFGIVRAFGRNHAWSRRVDGDESGGSRRAGDVAREQYVMGGRLSVRGIRAAIRNDPLPFWKDTLDANALPYSIVRREFKRGGTSNKDDARSGCPTTVMTEDLRFEDDAMEEDDEEFFKKRILMLKGDYVEK</sequence>